<evidence type="ECO:0000256" key="15">
    <source>
        <dbReference type="RuleBase" id="RU000461"/>
    </source>
</evidence>
<evidence type="ECO:0000256" key="13">
    <source>
        <dbReference type="ARBA" id="ARBA00023136"/>
    </source>
</evidence>
<accession>A0ABQ7PY29</accession>
<comment type="subcellular location">
    <subcellularLocation>
        <location evidence="3">Endoplasmic reticulum membrane</location>
        <topology evidence="3">Peripheral membrane protein</topology>
    </subcellularLocation>
    <subcellularLocation>
        <location evidence="2">Microsome membrane</location>
        <topology evidence="2">Peripheral membrane protein</topology>
    </subcellularLocation>
</comment>
<evidence type="ECO:0000256" key="14">
    <source>
        <dbReference type="ARBA" id="ARBA00047827"/>
    </source>
</evidence>
<comment type="caution">
    <text evidence="17">The sequence shown here is derived from an EMBL/GenBank/DDBJ whole genome shotgun (WGS) entry which is preliminary data.</text>
</comment>
<reference evidence="17 18" key="1">
    <citation type="submission" date="2021-06" db="EMBL/GenBank/DDBJ databases">
        <title>A haploid diamondback moth (Plutella xylostella L.) genome assembly resolves 31 chromosomes and identifies a diamide resistance mutation.</title>
        <authorList>
            <person name="Ward C.M."/>
            <person name="Perry K.D."/>
            <person name="Baker G."/>
            <person name="Powis K."/>
            <person name="Heckel D.G."/>
            <person name="Baxter S.W."/>
        </authorList>
    </citation>
    <scope>NUCLEOTIDE SEQUENCE [LARGE SCALE GENOMIC DNA]</scope>
    <source>
        <strain evidence="17 18">LV</strain>
        <tissue evidence="17">Single pupa</tissue>
    </source>
</reference>
<evidence type="ECO:0000256" key="5">
    <source>
        <dbReference type="ARBA" id="ARBA00012109"/>
    </source>
</evidence>
<dbReference type="PANTHER" id="PTHR24292">
    <property type="entry name" value="CYTOCHROME P450"/>
    <property type="match status" value="1"/>
</dbReference>
<evidence type="ECO:0000256" key="7">
    <source>
        <dbReference type="ARBA" id="ARBA00022723"/>
    </source>
</evidence>
<evidence type="ECO:0000256" key="9">
    <source>
        <dbReference type="ARBA" id="ARBA00022848"/>
    </source>
</evidence>
<dbReference type="PANTHER" id="PTHR24292:SF54">
    <property type="entry name" value="CYP9F3-RELATED"/>
    <property type="match status" value="1"/>
</dbReference>
<dbReference type="Pfam" id="PF00067">
    <property type="entry name" value="p450"/>
    <property type="match status" value="1"/>
</dbReference>
<keyword evidence="16" id="KW-0812">Transmembrane</keyword>
<evidence type="ECO:0000313" key="17">
    <source>
        <dbReference type="EMBL" id="KAG7297884.1"/>
    </source>
</evidence>
<comment type="similarity">
    <text evidence="4 15">Belongs to the cytochrome P450 family.</text>
</comment>
<evidence type="ECO:0000256" key="1">
    <source>
        <dbReference type="ARBA" id="ARBA00001971"/>
    </source>
</evidence>
<dbReference type="EC" id="1.14.14.1" evidence="5"/>
<comment type="cofactor">
    <cofactor evidence="1">
        <name>heme</name>
        <dbReference type="ChEBI" id="CHEBI:30413"/>
    </cofactor>
</comment>
<evidence type="ECO:0000256" key="3">
    <source>
        <dbReference type="ARBA" id="ARBA00004406"/>
    </source>
</evidence>
<dbReference type="InterPro" id="IPR050476">
    <property type="entry name" value="Insect_CytP450_Detox"/>
</dbReference>
<dbReference type="SUPFAM" id="SSF48264">
    <property type="entry name" value="Cytochrome P450"/>
    <property type="match status" value="1"/>
</dbReference>
<keyword evidence="16" id="KW-1133">Transmembrane helix</keyword>
<keyword evidence="6 15" id="KW-0349">Heme</keyword>
<evidence type="ECO:0000256" key="11">
    <source>
        <dbReference type="ARBA" id="ARBA00023004"/>
    </source>
</evidence>
<dbReference type="PRINTS" id="PR00385">
    <property type="entry name" value="P450"/>
</dbReference>
<keyword evidence="9" id="KW-0492">Microsome</keyword>
<dbReference type="Gene3D" id="1.10.630.10">
    <property type="entry name" value="Cytochrome P450"/>
    <property type="match status" value="1"/>
</dbReference>
<keyword evidence="18" id="KW-1185">Reference proteome</keyword>
<comment type="catalytic activity">
    <reaction evidence="14">
        <text>an organic molecule + reduced [NADPH--hemoprotein reductase] + O2 = an alcohol + oxidized [NADPH--hemoprotein reductase] + H2O + H(+)</text>
        <dbReference type="Rhea" id="RHEA:17149"/>
        <dbReference type="Rhea" id="RHEA-COMP:11964"/>
        <dbReference type="Rhea" id="RHEA-COMP:11965"/>
        <dbReference type="ChEBI" id="CHEBI:15377"/>
        <dbReference type="ChEBI" id="CHEBI:15378"/>
        <dbReference type="ChEBI" id="CHEBI:15379"/>
        <dbReference type="ChEBI" id="CHEBI:30879"/>
        <dbReference type="ChEBI" id="CHEBI:57618"/>
        <dbReference type="ChEBI" id="CHEBI:58210"/>
        <dbReference type="ChEBI" id="CHEBI:142491"/>
        <dbReference type="EC" id="1.14.14.1"/>
    </reaction>
</comment>
<evidence type="ECO:0000313" key="18">
    <source>
        <dbReference type="Proteomes" id="UP000823941"/>
    </source>
</evidence>
<evidence type="ECO:0000256" key="2">
    <source>
        <dbReference type="ARBA" id="ARBA00004174"/>
    </source>
</evidence>
<dbReference type="InterPro" id="IPR002401">
    <property type="entry name" value="Cyt_P450_E_grp-I"/>
</dbReference>
<evidence type="ECO:0000256" key="16">
    <source>
        <dbReference type="SAM" id="Phobius"/>
    </source>
</evidence>
<evidence type="ECO:0000256" key="10">
    <source>
        <dbReference type="ARBA" id="ARBA00023002"/>
    </source>
</evidence>
<evidence type="ECO:0000256" key="4">
    <source>
        <dbReference type="ARBA" id="ARBA00010617"/>
    </source>
</evidence>
<evidence type="ECO:0000256" key="8">
    <source>
        <dbReference type="ARBA" id="ARBA00022824"/>
    </source>
</evidence>
<organism evidence="17 18">
    <name type="scientific">Plutella xylostella</name>
    <name type="common">Diamondback moth</name>
    <name type="synonym">Plutella maculipennis</name>
    <dbReference type="NCBI Taxonomy" id="51655"/>
    <lineage>
        <taxon>Eukaryota</taxon>
        <taxon>Metazoa</taxon>
        <taxon>Ecdysozoa</taxon>
        <taxon>Arthropoda</taxon>
        <taxon>Hexapoda</taxon>
        <taxon>Insecta</taxon>
        <taxon>Pterygota</taxon>
        <taxon>Neoptera</taxon>
        <taxon>Endopterygota</taxon>
        <taxon>Lepidoptera</taxon>
        <taxon>Glossata</taxon>
        <taxon>Ditrysia</taxon>
        <taxon>Yponomeutoidea</taxon>
        <taxon>Plutellidae</taxon>
        <taxon>Plutella</taxon>
    </lineage>
</organism>
<keyword evidence="7 15" id="KW-0479">Metal-binding</keyword>
<keyword evidence="13 16" id="KW-0472">Membrane</keyword>
<name>A0ABQ7PY29_PLUXY</name>
<dbReference type="Proteomes" id="UP000823941">
    <property type="component" value="Chromosome 25"/>
</dbReference>
<dbReference type="CDD" id="cd11056">
    <property type="entry name" value="CYP6-like"/>
    <property type="match status" value="1"/>
</dbReference>
<dbReference type="PRINTS" id="PR00463">
    <property type="entry name" value="EP450I"/>
</dbReference>
<sequence>MAIFQIYEYFGELISAVVILYTLAYLWFQYSFSYWSSKRVRGPAPAFPFGNIRDVITRKSQFFQPYCDNYFKYKHLPYVGMYSFNRPVLCVNDPDVAKHILIKDFDYFQAHGIFSASEGIDPLAAHLFNSHGDRWKNLRVKMSPAFSSGKLKTMYPLVQKTAEEGMKYLDSLESKGNSINISEFYETYTMEIIASVGFGVECNGFKNPNTEFYVRGHEYFEPTSLYWALARALAFFAPDLSRQLKIRRFSPGMIEFFYGLVKDTVEYRQKHAFRRNDFIQTLIELKNGQSVDENGNIKPIEGFPFSLDDVAANTMLYMVAGYETSATVGQFTAYELALNPGVQARARDEVARVLARHKNQCTYEAQNEMTYLNMIFDETMRKYPPMRALFRRCNKEYRLPDSDLVIDEGTLVFVPVQGIQMDPDIFPEPDKFDPDRFLPENKANMHPCHWMPFGAGPRKCLGLRQGYIQVKIALIKILQKYEIVLDERTAVPMRVKPTAMCCTPDGGVWVKLKKLADQ</sequence>
<keyword evidence="10 15" id="KW-0560">Oxidoreductase</keyword>
<dbReference type="PROSITE" id="PS00086">
    <property type="entry name" value="CYTOCHROME_P450"/>
    <property type="match status" value="1"/>
</dbReference>
<evidence type="ECO:0000256" key="6">
    <source>
        <dbReference type="ARBA" id="ARBA00022617"/>
    </source>
</evidence>
<feature type="transmembrane region" description="Helical" evidence="16">
    <location>
        <begin position="6"/>
        <end position="28"/>
    </location>
</feature>
<keyword evidence="8" id="KW-0256">Endoplasmic reticulum</keyword>
<keyword evidence="11 15" id="KW-0408">Iron</keyword>
<dbReference type="InterPro" id="IPR017972">
    <property type="entry name" value="Cyt_P450_CS"/>
</dbReference>
<evidence type="ECO:0000256" key="12">
    <source>
        <dbReference type="ARBA" id="ARBA00023033"/>
    </source>
</evidence>
<gene>
    <name evidence="17" type="ORF">JYU34_018639</name>
</gene>
<proteinExistence type="inferred from homology"/>
<dbReference type="InterPro" id="IPR001128">
    <property type="entry name" value="Cyt_P450"/>
</dbReference>
<keyword evidence="12 15" id="KW-0503">Monooxygenase</keyword>
<protein>
    <recommendedName>
        <fullName evidence="5">unspecific monooxygenase</fullName>
        <ecNumber evidence="5">1.14.14.1</ecNumber>
    </recommendedName>
</protein>
<dbReference type="InterPro" id="IPR036396">
    <property type="entry name" value="Cyt_P450_sf"/>
</dbReference>
<dbReference type="EMBL" id="JAHIBW010000025">
    <property type="protein sequence ID" value="KAG7297884.1"/>
    <property type="molecule type" value="Genomic_DNA"/>
</dbReference>